<protein>
    <recommendedName>
        <fullName evidence="2">Envelope-like protein</fullName>
    </recommendedName>
</protein>
<evidence type="ECO:0000313" key="1">
    <source>
        <dbReference type="EMBL" id="ADN33998.1"/>
    </source>
</evidence>
<sequence length="142" mass="15031">MMTLILAISRESTTRALIPSASTLNVDTLAPSSEVALSVDDATSSNDVDSDAPSILDSMLVGHSPSVDDFPSSLSIVAEDAPSSTAGVFPSMNSSVLAPPKLHWRPPFKEQKVITTKVYHRKLPQNAPSIPIDGLSFHSECA</sequence>
<reference evidence="1" key="2">
    <citation type="journal article" date="2010" name="BMC Plant Biol.">
        <title>Sequencing of 6.7 Mb of the melon genome using a BAC pooling strategy.</title>
        <authorList>
            <person name="Gonzalez V.M."/>
            <person name="Benjak A."/>
            <person name="Henaff E.M."/>
            <person name="Mir G."/>
            <person name="Casacuberta J.M."/>
            <person name="Garcia-Mas J."/>
            <person name="Puigdomenech P."/>
        </authorList>
    </citation>
    <scope>NUCLEOTIDE SEQUENCE</scope>
    <source>
        <tissue evidence="1">Young leaves</tissue>
    </source>
</reference>
<accession>E5GBZ9</accession>
<dbReference type="EMBL" id="HM854781">
    <property type="protein sequence ID" value="ADN33998.1"/>
    <property type="molecule type" value="Genomic_DNA"/>
</dbReference>
<evidence type="ECO:0008006" key="2">
    <source>
        <dbReference type="Google" id="ProtNLM"/>
    </source>
</evidence>
<organism evidence="1">
    <name type="scientific">Cucumis melo subsp. melo</name>
    <dbReference type="NCBI Taxonomy" id="412675"/>
    <lineage>
        <taxon>Eukaryota</taxon>
        <taxon>Viridiplantae</taxon>
        <taxon>Streptophyta</taxon>
        <taxon>Embryophyta</taxon>
        <taxon>Tracheophyta</taxon>
        <taxon>Spermatophyta</taxon>
        <taxon>Magnoliopsida</taxon>
        <taxon>eudicotyledons</taxon>
        <taxon>Gunneridae</taxon>
        <taxon>Pentapetalae</taxon>
        <taxon>rosids</taxon>
        <taxon>fabids</taxon>
        <taxon>Cucurbitales</taxon>
        <taxon>Cucurbitaceae</taxon>
        <taxon>Benincaseae</taxon>
        <taxon>Cucumis</taxon>
    </lineage>
</organism>
<name>E5GBZ9_CUCME</name>
<dbReference type="AlphaFoldDB" id="E5GBZ9"/>
<proteinExistence type="predicted"/>
<reference evidence="1" key="1">
    <citation type="journal article" date="2010" name="BMC Genomics">
        <title>Generation of a BAC-based physical map of the melon genome.</title>
        <authorList>
            <person name="Gonzalez V.M."/>
            <person name="Garcia-Mas J."/>
            <person name="Arus P."/>
            <person name="Puigdomenech P."/>
        </authorList>
    </citation>
    <scope>NUCLEOTIDE SEQUENCE</scope>
    <source>
        <tissue evidence="1">Young leaves</tissue>
    </source>
</reference>